<name>A0A2I2KN19_9ACTN</name>
<feature type="transmembrane region" description="Helical" evidence="2">
    <location>
        <begin position="83"/>
        <end position="106"/>
    </location>
</feature>
<evidence type="ECO:0000256" key="2">
    <source>
        <dbReference type="SAM" id="Phobius"/>
    </source>
</evidence>
<keyword evidence="2" id="KW-0472">Membrane</keyword>
<dbReference type="Proteomes" id="UP000234331">
    <property type="component" value="Unassembled WGS sequence"/>
</dbReference>
<feature type="compositionally biased region" description="Low complexity" evidence="1">
    <location>
        <begin position="153"/>
        <end position="173"/>
    </location>
</feature>
<gene>
    <name evidence="3" type="ORF">FRACA_170020</name>
</gene>
<keyword evidence="2" id="KW-0812">Transmembrane</keyword>
<reference evidence="3 4" key="1">
    <citation type="submission" date="2017-06" db="EMBL/GenBank/DDBJ databases">
        <authorList>
            <person name="Kim H.J."/>
            <person name="Triplett B.A."/>
        </authorList>
    </citation>
    <scope>NUCLEOTIDE SEQUENCE [LARGE SCALE GENOMIC DNA]</scope>
    <source>
        <strain evidence="3">FRACA_ARgP5</strain>
    </source>
</reference>
<accession>A0A2I2KN19</accession>
<feature type="transmembrane region" description="Helical" evidence="2">
    <location>
        <begin position="57"/>
        <end position="77"/>
    </location>
</feature>
<sequence>MPVSVTTGYHRRGGRRRGTGCVRPAARGFTGGGGVRLVAGTAGRTGRPVGFGGAGRGLLVAGFSGGFGVVFAGVVVLVEVAGFGFAVAAVLVLVVRGGVGFGLPAATTGRRAGTPRPADAARAARTRARALATRCRRWAASLPRSSRARSARRATFNASSSPRTPATSSPRRTACSDVAKARLNAPSRSAAMSGRLAGVGLVIVGSSLLFRRRGPAFPGLRGALLR</sequence>
<organism evidence="3 4">
    <name type="scientific">Frankia canadensis</name>
    <dbReference type="NCBI Taxonomy" id="1836972"/>
    <lineage>
        <taxon>Bacteria</taxon>
        <taxon>Bacillati</taxon>
        <taxon>Actinomycetota</taxon>
        <taxon>Actinomycetes</taxon>
        <taxon>Frankiales</taxon>
        <taxon>Frankiaceae</taxon>
        <taxon>Frankia</taxon>
    </lineage>
</organism>
<evidence type="ECO:0000313" key="4">
    <source>
        <dbReference type="Proteomes" id="UP000234331"/>
    </source>
</evidence>
<keyword evidence="4" id="KW-1185">Reference proteome</keyword>
<evidence type="ECO:0000313" key="3">
    <source>
        <dbReference type="EMBL" id="SNQ47060.1"/>
    </source>
</evidence>
<proteinExistence type="predicted"/>
<dbReference type="AlphaFoldDB" id="A0A2I2KN19"/>
<protein>
    <submittedName>
        <fullName evidence="3">Uncharacterized protein</fullName>
    </submittedName>
</protein>
<feature type="region of interest" description="Disordered" evidence="1">
    <location>
        <begin position="143"/>
        <end position="174"/>
    </location>
</feature>
<evidence type="ECO:0000256" key="1">
    <source>
        <dbReference type="SAM" id="MobiDB-lite"/>
    </source>
</evidence>
<keyword evidence="2" id="KW-1133">Transmembrane helix</keyword>
<dbReference type="EMBL" id="FZMO01000079">
    <property type="protein sequence ID" value="SNQ47060.1"/>
    <property type="molecule type" value="Genomic_DNA"/>
</dbReference>